<accession>A0A2P7BV93</accession>
<feature type="coiled-coil region" evidence="1">
    <location>
        <begin position="37"/>
        <end position="64"/>
    </location>
</feature>
<evidence type="ECO:0000313" key="3">
    <source>
        <dbReference type="Proteomes" id="UP000241444"/>
    </source>
</evidence>
<protein>
    <submittedName>
        <fullName evidence="2">Uncharacterized protein</fullName>
    </submittedName>
</protein>
<keyword evidence="3" id="KW-1185">Reference proteome</keyword>
<evidence type="ECO:0000313" key="2">
    <source>
        <dbReference type="EMBL" id="PSH70385.1"/>
    </source>
</evidence>
<dbReference type="Proteomes" id="UP000241444">
    <property type="component" value="Unassembled WGS sequence"/>
</dbReference>
<keyword evidence="1" id="KW-0175">Coiled coil</keyword>
<dbReference type="AlphaFoldDB" id="A0A2P7BV93"/>
<name>A0A2P7BV93_9HYPH</name>
<sequence length="118" mass="13523">MNGARVEGTESRLGVVIRQHRVTRQKIDWLYGAWEDCDESNEKYAKLERRLAAATDAELRARSEVLSFPVNTLEDMVAKAIHLRSLLTEGDDGLDKYELDILLHSLTLPTNTRSRRKK</sequence>
<comment type="caution">
    <text evidence="2">The sequence shown here is derived from an EMBL/GenBank/DDBJ whole genome shotgun (WGS) entry which is preliminary data.</text>
</comment>
<proteinExistence type="predicted"/>
<reference evidence="3" key="1">
    <citation type="submission" date="2017-11" db="EMBL/GenBank/DDBJ databases">
        <authorList>
            <person name="Kuznetsova I."/>
            <person name="Sazanova A."/>
            <person name="Chirak E."/>
            <person name="Safronova V."/>
            <person name="Willems A."/>
        </authorList>
    </citation>
    <scope>NUCLEOTIDE SEQUENCE [LARGE SCALE GENOMIC DNA]</scope>
    <source>
        <strain evidence="3">STM 196</strain>
    </source>
</reference>
<dbReference type="EMBL" id="PGGO01000002">
    <property type="protein sequence ID" value="PSH70385.1"/>
    <property type="molecule type" value="Genomic_DNA"/>
</dbReference>
<gene>
    <name evidence="2" type="ORF">CU102_04770</name>
</gene>
<evidence type="ECO:0000256" key="1">
    <source>
        <dbReference type="SAM" id="Coils"/>
    </source>
</evidence>
<organism evidence="2 3">
    <name type="scientific">Phyllobacterium brassicacearum</name>
    <dbReference type="NCBI Taxonomy" id="314235"/>
    <lineage>
        <taxon>Bacteria</taxon>
        <taxon>Pseudomonadati</taxon>
        <taxon>Pseudomonadota</taxon>
        <taxon>Alphaproteobacteria</taxon>
        <taxon>Hyphomicrobiales</taxon>
        <taxon>Phyllobacteriaceae</taxon>
        <taxon>Phyllobacterium</taxon>
    </lineage>
</organism>